<name>A0A4Y2LR78_ARAVE</name>
<evidence type="ECO:0000313" key="1">
    <source>
        <dbReference type="EMBL" id="GBN15867.1"/>
    </source>
</evidence>
<dbReference type="Proteomes" id="UP000499080">
    <property type="component" value="Unassembled WGS sequence"/>
</dbReference>
<dbReference type="AlphaFoldDB" id="A0A4Y2LR78"/>
<dbReference type="EMBL" id="BGPR01006073">
    <property type="protein sequence ID" value="GBN15867.1"/>
    <property type="molecule type" value="Genomic_DNA"/>
</dbReference>
<protein>
    <submittedName>
        <fullName evidence="1">Uncharacterized protein</fullName>
    </submittedName>
</protein>
<accession>A0A4Y2LR78</accession>
<sequence length="113" mass="13418">MTYNLNEQTVTVREWATMLSNLKRVANRFLDNNKQYDFGIVERLNNGLNRKRLHMMDDLKTDQNCPQIMFAFGTRRPIIFKKTKIQKKSSTTHTWTNAKTQCKNIQQLVHRDS</sequence>
<proteinExistence type="predicted"/>
<evidence type="ECO:0000313" key="2">
    <source>
        <dbReference type="Proteomes" id="UP000499080"/>
    </source>
</evidence>
<organism evidence="1 2">
    <name type="scientific">Araneus ventricosus</name>
    <name type="common">Orbweaver spider</name>
    <name type="synonym">Epeira ventricosa</name>
    <dbReference type="NCBI Taxonomy" id="182803"/>
    <lineage>
        <taxon>Eukaryota</taxon>
        <taxon>Metazoa</taxon>
        <taxon>Ecdysozoa</taxon>
        <taxon>Arthropoda</taxon>
        <taxon>Chelicerata</taxon>
        <taxon>Arachnida</taxon>
        <taxon>Araneae</taxon>
        <taxon>Araneomorphae</taxon>
        <taxon>Entelegynae</taxon>
        <taxon>Araneoidea</taxon>
        <taxon>Araneidae</taxon>
        <taxon>Araneus</taxon>
    </lineage>
</organism>
<gene>
    <name evidence="1" type="ORF">AVEN_17985_1</name>
</gene>
<keyword evidence="2" id="KW-1185">Reference proteome</keyword>
<comment type="caution">
    <text evidence="1">The sequence shown here is derived from an EMBL/GenBank/DDBJ whole genome shotgun (WGS) entry which is preliminary data.</text>
</comment>
<reference evidence="1 2" key="1">
    <citation type="journal article" date="2019" name="Sci. Rep.">
        <title>Orb-weaving spider Araneus ventricosus genome elucidates the spidroin gene catalogue.</title>
        <authorList>
            <person name="Kono N."/>
            <person name="Nakamura H."/>
            <person name="Ohtoshi R."/>
            <person name="Moran D.A.P."/>
            <person name="Shinohara A."/>
            <person name="Yoshida Y."/>
            <person name="Fujiwara M."/>
            <person name="Mori M."/>
            <person name="Tomita M."/>
            <person name="Arakawa K."/>
        </authorList>
    </citation>
    <scope>NUCLEOTIDE SEQUENCE [LARGE SCALE GENOMIC DNA]</scope>
</reference>